<dbReference type="InterPro" id="IPR023606">
    <property type="entry name" value="CoA-Trfase_III_dom_1_sf"/>
</dbReference>
<evidence type="ECO:0000256" key="1">
    <source>
        <dbReference type="ARBA" id="ARBA00022679"/>
    </source>
</evidence>
<dbReference type="PANTHER" id="PTHR48207">
    <property type="entry name" value="SUCCINATE--HYDROXYMETHYLGLUTARATE COA-TRANSFERASE"/>
    <property type="match status" value="1"/>
</dbReference>
<dbReference type="AlphaFoldDB" id="A0A2R4WME9"/>
<accession>A0A2R4WME9</accession>
<dbReference type="EMBL" id="CP028843">
    <property type="protein sequence ID" value="AWB22710.1"/>
    <property type="molecule type" value="Genomic_DNA"/>
</dbReference>
<dbReference type="Pfam" id="PF02515">
    <property type="entry name" value="CoA_transf_3"/>
    <property type="match status" value="1"/>
</dbReference>
<organism evidence="2 3">
    <name type="scientific">Methylobacterium currus</name>
    <dbReference type="NCBI Taxonomy" id="2051553"/>
    <lineage>
        <taxon>Bacteria</taxon>
        <taxon>Pseudomonadati</taxon>
        <taxon>Pseudomonadota</taxon>
        <taxon>Alphaproteobacteria</taxon>
        <taxon>Hyphomicrobiales</taxon>
        <taxon>Methylobacteriaceae</taxon>
        <taxon>Methylobacterium</taxon>
    </lineage>
</organism>
<name>A0A2R4WME9_9HYPH</name>
<dbReference type="Proteomes" id="UP000244755">
    <property type="component" value="Chromosome 1"/>
</dbReference>
<evidence type="ECO:0000313" key="2">
    <source>
        <dbReference type="EMBL" id="AWB22710.1"/>
    </source>
</evidence>
<dbReference type="Gene3D" id="3.40.50.10540">
    <property type="entry name" value="Crotonobetainyl-coa:carnitine coa-transferase, domain 1"/>
    <property type="match status" value="1"/>
</dbReference>
<protein>
    <submittedName>
        <fullName evidence="2">CoA transferase</fullName>
    </submittedName>
</protein>
<dbReference type="Gene3D" id="3.30.1540.10">
    <property type="entry name" value="formyl-coa transferase, domain 3"/>
    <property type="match status" value="1"/>
</dbReference>
<dbReference type="OrthoDB" id="9806585at2"/>
<dbReference type="GO" id="GO:0008410">
    <property type="term" value="F:CoA-transferase activity"/>
    <property type="evidence" value="ECO:0007669"/>
    <property type="project" value="TreeGrafter"/>
</dbReference>
<keyword evidence="1 2" id="KW-0808">Transferase</keyword>
<proteinExistence type="predicted"/>
<evidence type="ECO:0000313" key="3">
    <source>
        <dbReference type="Proteomes" id="UP000244755"/>
    </source>
</evidence>
<keyword evidence="3" id="KW-1185">Reference proteome</keyword>
<dbReference type="InterPro" id="IPR050483">
    <property type="entry name" value="CoA-transferase_III_domain"/>
</dbReference>
<dbReference type="InterPro" id="IPR044855">
    <property type="entry name" value="CoA-Trfase_III_dom3_sf"/>
</dbReference>
<sequence>MTPGSATDLESCLPQQAAGGNAVIDHALPLDGLVVVDLSQFLSGPYCALRLLDFGARVIKVERPDGGDLSRRLYLSDTEIGGDSTLFHAINRGKESLAIDLKDEADMASLRRLLARADVMIQNFRPGVIERLGLDYESVRVINPRLVYASISGYGDGPWVKRPGQDLLAQARSGVMWLNGDEAQGPVPFGLAVADMLAGAAVAQGILAALVRRGVTGRGSHVETSLLEALIDFQFEVLTTHLNDGGRLPRRSAFRSAHAYLAAPYGVYPTQDGFLAIAMTPIPILADLLGIEALAPYRDDPASWFGARDAIKAIIAQRLAEETSEHWLALLEPADIWCAKVLDWTELLESDGFRKLDMLQTVRRADDVAIRTTRAPVRFDGTRPGGAEAAPRIGEHSAAIRREFEL</sequence>
<dbReference type="KEGG" id="mee:DA075_18885"/>
<gene>
    <name evidence="2" type="ORF">DA075_18885</name>
</gene>
<dbReference type="SUPFAM" id="SSF89796">
    <property type="entry name" value="CoA-transferase family III (CaiB/BaiF)"/>
    <property type="match status" value="1"/>
</dbReference>
<reference evidence="2 3" key="1">
    <citation type="submission" date="2018-04" db="EMBL/GenBank/DDBJ databases">
        <title>Methylobacterium sp. PR1016A genome.</title>
        <authorList>
            <person name="Park W."/>
        </authorList>
    </citation>
    <scope>NUCLEOTIDE SEQUENCE [LARGE SCALE GENOMIC DNA]</scope>
    <source>
        <strain evidence="2 3">PR1016A</strain>
    </source>
</reference>
<dbReference type="PANTHER" id="PTHR48207:SF4">
    <property type="entry name" value="BLL6097 PROTEIN"/>
    <property type="match status" value="1"/>
</dbReference>
<dbReference type="InterPro" id="IPR003673">
    <property type="entry name" value="CoA-Trfase_fam_III"/>
</dbReference>